<reference evidence="3" key="2">
    <citation type="submission" date="2022-03" db="EMBL/GenBank/DDBJ databases">
        <title>Genome Encyclopedia of Bacteria and Archaea VI: Functional Genomics of Type Strains.</title>
        <authorList>
            <person name="Whitman W."/>
        </authorList>
    </citation>
    <scope>NUCLEOTIDE SEQUENCE</scope>
    <source>
        <strain evidence="3">HSC-15S17</strain>
    </source>
</reference>
<dbReference type="Proteomes" id="UP001162889">
    <property type="component" value="Unassembled WGS sequence"/>
</dbReference>
<protein>
    <submittedName>
        <fullName evidence="2">Uncharacterized protein</fullName>
    </submittedName>
</protein>
<evidence type="ECO:0000313" key="4">
    <source>
        <dbReference type="Proteomes" id="UP001155901"/>
    </source>
</evidence>
<evidence type="ECO:0000313" key="3">
    <source>
        <dbReference type="EMBL" id="MCP2011469.1"/>
    </source>
</evidence>
<sequence length="443" mass="48821">MSSEAAVASSTLSTGGTVTTVQVGARRSICYEFDTKASAADLALRYAVAVDGKVQSAYADQPGILDKSRKINLLVSSGSKVALFLNSDAHPDFRLHPVYTVVAGERDVLVRIVERPGRLGHERSVLPAPVLSIIGGKQIDLYSATLTGDIWMEISHLYTVAEVVDRLPADVSPTVRDAVTSIYAVLSKPELVVQFPASDSAPRSTLRLQFQESDNVRNNVTYCPLLAGVLPRTHPSTFAALITEAHAAAVTEVQVTSCWRPMLGSVVHRAGLGLDVTYIESATQQVHLNRSALTKPRVGHGENVSDEERRLYEDYEQKKRESAAKEETLSKAERKLHQNHDAAKTDDLQKDVAEARRLLAESKTSLRLAKGEWDKARGRDEPGLMADLRSKLSRNSSIRQILDPWYMKFDTRETAGGANEQRSQVEKFHNNHLHITIVEPKLQ</sequence>
<dbReference type="Proteomes" id="UP001155901">
    <property type="component" value="Unassembled WGS sequence"/>
</dbReference>
<feature type="compositionally biased region" description="Basic and acidic residues" evidence="1">
    <location>
        <begin position="306"/>
        <end position="349"/>
    </location>
</feature>
<reference evidence="2" key="1">
    <citation type="submission" date="2021-07" db="EMBL/GenBank/DDBJ databases">
        <title>Characterization of violacein-producing bacteria and related species.</title>
        <authorList>
            <person name="Wilson H.S."/>
            <person name="De Leon M.E."/>
        </authorList>
    </citation>
    <scope>NUCLEOTIDE SEQUENCE</scope>
    <source>
        <strain evidence="2">HSC-15S17</strain>
    </source>
</reference>
<feature type="region of interest" description="Disordered" evidence="1">
    <location>
        <begin position="290"/>
        <end position="349"/>
    </location>
</feature>
<organism evidence="2 4">
    <name type="scientific">Duganella violaceipulchra</name>
    <dbReference type="NCBI Taxonomy" id="2849652"/>
    <lineage>
        <taxon>Bacteria</taxon>
        <taxon>Pseudomonadati</taxon>
        <taxon>Pseudomonadota</taxon>
        <taxon>Betaproteobacteria</taxon>
        <taxon>Burkholderiales</taxon>
        <taxon>Oxalobacteraceae</taxon>
        <taxon>Telluria group</taxon>
        <taxon>Duganella</taxon>
    </lineage>
</organism>
<dbReference type="AlphaFoldDB" id="A0AA41HCF1"/>
<gene>
    <name evidence="2" type="ORF">KVP70_15345</name>
    <name evidence="3" type="ORF">L1274_005218</name>
</gene>
<keyword evidence="5" id="KW-1185">Reference proteome</keyword>
<evidence type="ECO:0000313" key="2">
    <source>
        <dbReference type="EMBL" id="MBV6322322.1"/>
    </source>
</evidence>
<evidence type="ECO:0000313" key="5">
    <source>
        <dbReference type="Proteomes" id="UP001162889"/>
    </source>
</evidence>
<dbReference type="EMBL" id="JAHTGR010000007">
    <property type="protein sequence ID" value="MBV6322322.1"/>
    <property type="molecule type" value="Genomic_DNA"/>
</dbReference>
<evidence type="ECO:0000256" key="1">
    <source>
        <dbReference type="SAM" id="MobiDB-lite"/>
    </source>
</evidence>
<dbReference type="EMBL" id="JALJZU010000011">
    <property type="protein sequence ID" value="MCP2011469.1"/>
    <property type="molecule type" value="Genomic_DNA"/>
</dbReference>
<proteinExistence type="predicted"/>
<accession>A0AA41HCF1</accession>
<dbReference type="RefSeq" id="WP_217943085.1">
    <property type="nucleotide sequence ID" value="NZ_JAHTGR010000007.1"/>
</dbReference>
<comment type="caution">
    <text evidence="2">The sequence shown here is derived from an EMBL/GenBank/DDBJ whole genome shotgun (WGS) entry which is preliminary data.</text>
</comment>
<name>A0AA41HCF1_9BURK</name>